<evidence type="ECO:0000313" key="8">
    <source>
        <dbReference type="Proteomes" id="UP000192917"/>
    </source>
</evidence>
<dbReference type="Pfam" id="PF02600">
    <property type="entry name" value="DsbB"/>
    <property type="match status" value="1"/>
</dbReference>
<dbReference type="Gene3D" id="1.20.1550.10">
    <property type="entry name" value="DsbB-like"/>
    <property type="match status" value="1"/>
</dbReference>
<keyword evidence="3 6" id="KW-0812">Transmembrane</keyword>
<dbReference type="GO" id="GO:0005886">
    <property type="term" value="C:plasma membrane"/>
    <property type="evidence" value="ECO:0007669"/>
    <property type="project" value="UniProtKB-SubCell"/>
</dbReference>
<dbReference type="STRING" id="560819.SAMN05428998_102111"/>
<dbReference type="PANTHER" id="PTHR36570:SF3">
    <property type="entry name" value="DISULFIDE BOND FORMATION PROTEIN B"/>
    <property type="match status" value="1"/>
</dbReference>
<protein>
    <submittedName>
        <fullName evidence="7">Disulfide bond formation protein DsbB</fullName>
    </submittedName>
</protein>
<evidence type="ECO:0000256" key="1">
    <source>
        <dbReference type="ARBA" id="ARBA00004651"/>
    </source>
</evidence>
<evidence type="ECO:0000256" key="4">
    <source>
        <dbReference type="ARBA" id="ARBA00022989"/>
    </source>
</evidence>
<name>A0A1Y6B837_9PROT</name>
<organism evidence="7 8">
    <name type="scientific">Tistlia consotensis USBA 355</name>
    <dbReference type="NCBI Taxonomy" id="560819"/>
    <lineage>
        <taxon>Bacteria</taxon>
        <taxon>Pseudomonadati</taxon>
        <taxon>Pseudomonadota</taxon>
        <taxon>Alphaproteobacteria</taxon>
        <taxon>Rhodospirillales</taxon>
        <taxon>Rhodovibrionaceae</taxon>
        <taxon>Tistlia</taxon>
    </lineage>
</organism>
<feature type="transmembrane region" description="Helical" evidence="6">
    <location>
        <begin position="43"/>
        <end position="62"/>
    </location>
</feature>
<evidence type="ECO:0000256" key="5">
    <source>
        <dbReference type="ARBA" id="ARBA00023136"/>
    </source>
</evidence>
<evidence type="ECO:0000256" key="6">
    <source>
        <dbReference type="SAM" id="Phobius"/>
    </source>
</evidence>
<gene>
    <name evidence="7" type="ORF">SAMN05428998_102111</name>
</gene>
<keyword evidence="2" id="KW-1003">Cell membrane</keyword>
<evidence type="ECO:0000256" key="2">
    <source>
        <dbReference type="ARBA" id="ARBA00022475"/>
    </source>
</evidence>
<dbReference type="GO" id="GO:0006457">
    <property type="term" value="P:protein folding"/>
    <property type="evidence" value="ECO:0007669"/>
    <property type="project" value="InterPro"/>
</dbReference>
<dbReference type="InterPro" id="IPR024199">
    <property type="entry name" value="Uncharacterised_DsbB"/>
</dbReference>
<dbReference type="InterPro" id="IPR023380">
    <property type="entry name" value="DsbB-like_sf"/>
</dbReference>
<dbReference type="PANTHER" id="PTHR36570">
    <property type="entry name" value="DISULFIDE BOND FORMATION PROTEIN B"/>
    <property type="match status" value="1"/>
</dbReference>
<dbReference type="GO" id="GO:0015035">
    <property type="term" value="F:protein-disulfide reductase activity"/>
    <property type="evidence" value="ECO:0007669"/>
    <property type="project" value="InterPro"/>
</dbReference>
<feature type="transmembrane region" description="Helical" evidence="6">
    <location>
        <begin position="69"/>
        <end position="87"/>
    </location>
</feature>
<reference evidence="7 8" key="1">
    <citation type="submission" date="2017-04" db="EMBL/GenBank/DDBJ databases">
        <authorList>
            <person name="Afonso C.L."/>
            <person name="Miller P.J."/>
            <person name="Scott M.A."/>
            <person name="Spackman E."/>
            <person name="Goraichik I."/>
            <person name="Dimitrov K.M."/>
            <person name="Suarez D.L."/>
            <person name="Swayne D.E."/>
        </authorList>
    </citation>
    <scope>NUCLEOTIDE SEQUENCE [LARGE SCALE GENOMIC DNA]</scope>
    <source>
        <strain evidence="7 8">USBA 355</strain>
    </source>
</reference>
<keyword evidence="5 6" id="KW-0472">Membrane</keyword>
<keyword evidence="8" id="KW-1185">Reference proteome</keyword>
<proteinExistence type="predicted"/>
<dbReference type="Proteomes" id="UP000192917">
    <property type="component" value="Unassembled WGS sequence"/>
</dbReference>
<dbReference type="SUPFAM" id="SSF158442">
    <property type="entry name" value="DsbB-like"/>
    <property type="match status" value="1"/>
</dbReference>
<keyword evidence="4 6" id="KW-1133">Transmembrane helix</keyword>
<dbReference type="AlphaFoldDB" id="A0A1Y6B837"/>
<dbReference type="InterPro" id="IPR050183">
    <property type="entry name" value="DsbB"/>
</dbReference>
<feature type="transmembrane region" description="Helical" evidence="6">
    <location>
        <begin position="145"/>
        <end position="162"/>
    </location>
</feature>
<dbReference type="PIRSF" id="PIRSF033913">
    <property type="entry name" value="S-S_format_DsbB"/>
    <property type="match status" value="1"/>
</dbReference>
<accession>A0A1Y6B837</accession>
<comment type="subcellular location">
    <subcellularLocation>
        <location evidence="1">Cell membrane</location>
        <topology evidence="1">Multi-pass membrane protein</topology>
    </subcellularLocation>
</comment>
<dbReference type="EMBL" id="FWZX01000002">
    <property type="protein sequence ID" value="SME97818.1"/>
    <property type="molecule type" value="Genomic_DNA"/>
</dbReference>
<dbReference type="InterPro" id="IPR003752">
    <property type="entry name" value="DiS_bond_form_DsbB/BdbC"/>
</dbReference>
<sequence length="168" mass="17736">MRKLLTDHPFLAPLIGVLAGPAALALALVGQYGFGLQPCVLCLWQRWALGISAALALPGLAAGGSLRRLSLAASGLGYLATAGIAVFHTGVERHWWQGTAECHQPTLQSALTVDQLRDTLMGTGLGSCDQIPWSLFGLSMANYDVLYSGAVALLLLAAALWLRREAAR</sequence>
<evidence type="ECO:0000256" key="3">
    <source>
        <dbReference type="ARBA" id="ARBA00022692"/>
    </source>
</evidence>
<evidence type="ECO:0000313" key="7">
    <source>
        <dbReference type="EMBL" id="SME97818.1"/>
    </source>
</evidence>